<evidence type="ECO:0000313" key="2">
    <source>
        <dbReference type="EMBL" id="SNR73757.1"/>
    </source>
</evidence>
<reference evidence="2 3" key="1">
    <citation type="submission" date="2017-06" db="EMBL/GenBank/DDBJ databases">
        <authorList>
            <person name="Kim H.J."/>
            <person name="Triplett B.A."/>
        </authorList>
    </citation>
    <scope>NUCLEOTIDE SEQUENCE [LARGE SCALE GENOMIC DNA]</scope>
    <source>
        <strain evidence="2 3">DSM 29052</strain>
    </source>
</reference>
<gene>
    <name evidence="2" type="ORF">SAMN06265370_11970</name>
</gene>
<accession>A0A238YRJ2</accession>
<sequence>MNRQAFALLLLFFVLPLGLSSLAASQASAAQKWVQSGRVLVIGNDRGGLLKDRARLVEQLRRDGRKVEIRGNLCLSSCTMFLGARNVCVNPNTVFGFHGPSSYGRPLPRDQFDFWSNVMSRNFPAKLRGVFMASWRHRIDGYESVSGAQLIRQGFRSC</sequence>
<dbReference type="OrthoDB" id="7774376at2"/>
<evidence type="ECO:0000256" key="1">
    <source>
        <dbReference type="SAM" id="SignalP"/>
    </source>
</evidence>
<organism evidence="2 3">
    <name type="scientific">Puniceibacterium sediminis</name>
    <dbReference type="NCBI Taxonomy" id="1608407"/>
    <lineage>
        <taxon>Bacteria</taxon>
        <taxon>Pseudomonadati</taxon>
        <taxon>Pseudomonadota</taxon>
        <taxon>Alphaproteobacteria</taxon>
        <taxon>Rhodobacterales</taxon>
        <taxon>Paracoccaceae</taxon>
        <taxon>Puniceibacterium</taxon>
    </lineage>
</organism>
<dbReference type="Proteomes" id="UP000198417">
    <property type="component" value="Unassembled WGS sequence"/>
</dbReference>
<evidence type="ECO:0000313" key="3">
    <source>
        <dbReference type="Proteomes" id="UP000198417"/>
    </source>
</evidence>
<feature type="signal peptide" evidence="1">
    <location>
        <begin position="1"/>
        <end position="23"/>
    </location>
</feature>
<protein>
    <submittedName>
        <fullName evidence="2">Uncharacterized protein</fullName>
    </submittedName>
</protein>
<dbReference type="EMBL" id="FZNN01000019">
    <property type="protein sequence ID" value="SNR73757.1"/>
    <property type="molecule type" value="Genomic_DNA"/>
</dbReference>
<proteinExistence type="predicted"/>
<feature type="chain" id="PRO_5013280450" evidence="1">
    <location>
        <begin position="24"/>
        <end position="158"/>
    </location>
</feature>
<dbReference type="RefSeq" id="WP_089272849.1">
    <property type="nucleotide sequence ID" value="NZ_FZNN01000019.1"/>
</dbReference>
<keyword evidence="1" id="KW-0732">Signal</keyword>
<keyword evidence="3" id="KW-1185">Reference proteome</keyword>
<dbReference type="AlphaFoldDB" id="A0A238YRJ2"/>
<name>A0A238YRJ2_9RHOB</name>